<evidence type="ECO:0000313" key="1">
    <source>
        <dbReference type="EMBL" id="MDQ8833058.1"/>
    </source>
</evidence>
<dbReference type="RefSeq" id="WP_308937930.1">
    <property type="nucleotide sequence ID" value="NZ_JAVIBP010000012.1"/>
</dbReference>
<protein>
    <recommendedName>
        <fullName evidence="3">ICE protein</fullName>
    </recommendedName>
</protein>
<evidence type="ECO:0008006" key="3">
    <source>
        <dbReference type="Google" id="ProtNLM"/>
    </source>
</evidence>
<name>A0ABU1B2I4_9STRE</name>
<reference evidence="1 2" key="1">
    <citation type="submission" date="2023-08" db="EMBL/GenBank/DDBJ databases">
        <title>Streptococcus ruminantium-associated sheep mastitis outbreak detected in Italy is distinct from bovine isolates.</title>
        <authorList>
            <person name="Rosa M.N."/>
            <person name="Vezina B."/>
            <person name="Tola S."/>
        </authorList>
    </citation>
    <scope>NUCLEOTIDE SEQUENCE [LARGE SCALE GENOMIC DNA]</scope>
    <source>
        <strain evidence="1 2">OM6730</strain>
    </source>
</reference>
<comment type="caution">
    <text evidence="1">The sequence shown here is derived from an EMBL/GenBank/DDBJ whole genome shotgun (WGS) entry which is preliminary data.</text>
</comment>
<evidence type="ECO:0000313" key="2">
    <source>
        <dbReference type="Proteomes" id="UP001228446"/>
    </source>
</evidence>
<accession>A0ABU1B2I4</accession>
<dbReference type="EMBL" id="JAVIBX010000013">
    <property type="protein sequence ID" value="MDQ8833058.1"/>
    <property type="molecule type" value="Genomic_DNA"/>
</dbReference>
<organism evidence="1 2">
    <name type="scientific">Streptococcus ruminantium</name>
    <dbReference type="NCBI Taxonomy" id="1917441"/>
    <lineage>
        <taxon>Bacteria</taxon>
        <taxon>Bacillati</taxon>
        <taxon>Bacillota</taxon>
        <taxon>Bacilli</taxon>
        <taxon>Lactobacillales</taxon>
        <taxon>Streptococcaceae</taxon>
        <taxon>Streptococcus</taxon>
    </lineage>
</organism>
<proteinExistence type="predicted"/>
<sequence length="90" mass="10274">MKQTQIITIVGISNKEEKKDGWVSCLKTNAPSWKTLLLPFNKEVFSSVFTELGIYEVALIDNSGFGERPKFEITEARLIVSFDEILKTYK</sequence>
<keyword evidence="2" id="KW-1185">Reference proteome</keyword>
<gene>
    <name evidence="1" type="ORF">RFF62_04555</name>
</gene>
<dbReference type="Proteomes" id="UP001228446">
    <property type="component" value="Unassembled WGS sequence"/>
</dbReference>